<evidence type="ECO:0000313" key="2">
    <source>
        <dbReference type="EMBL" id="MXU85543.1"/>
    </source>
</evidence>
<feature type="compositionally biased region" description="Low complexity" evidence="1">
    <location>
        <begin position="10"/>
        <end position="27"/>
    </location>
</feature>
<protein>
    <submittedName>
        <fullName evidence="2">Uncharacterized protein</fullName>
    </submittedName>
</protein>
<reference evidence="2" key="1">
    <citation type="submission" date="2019-12" db="EMBL/GenBank/DDBJ databases">
        <title>An insight into the sialome of adult female Ixodes ricinus ticks feeding for 6 days.</title>
        <authorList>
            <person name="Perner J."/>
            <person name="Ribeiro J.M.C."/>
        </authorList>
    </citation>
    <scope>NUCLEOTIDE SEQUENCE</scope>
    <source>
        <strain evidence="2">Semi-engorged</strain>
        <tissue evidence="2">Salivary glands</tissue>
    </source>
</reference>
<feature type="region of interest" description="Disordered" evidence="1">
    <location>
        <begin position="1"/>
        <end position="27"/>
    </location>
</feature>
<evidence type="ECO:0000256" key="1">
    <source>
        <dbReference type="SAM" id="MobiDB-lite"/>
    </source>
</evidence>
<dbReference type="AlphaFoldDB" id="A0A6B0UFM7"/>
<proteinExistence type="predicted"/>
<organism evidence="2">
    <name type="scientific">Ixodes ricinus</name>
    <name type="common">Common tick</name>
    <name type="synonym">Acarus ricinus</name>
    <dbReference type="NCBI Taxonomy" id="34613"/>
    <lineage>
        <taxon>Eukaryota</taxon>
        <taxon>Metazoa</taxon>
        <taxon>Ecdysozoa</taxon>
        <taxon>Arthropoda</taxon>
        <taxon>Chelicerata</taxon>
        <taxon>Arachnida</taxon>
        <taxon>Acari</taxon>
        <taxon>Parasitiformes</taxon>
        <taxon>Ixodida</taxon>
        <taxon>Ixodoidea</taxon>
        <taxon>Ixodidae</taxon>
        <taxon>Ixodinae</taxon>
        <taxon>Ixodes</taxon>
    </lineage>
</organism>
<dbReference type="EMBL" id="GIFC01003460">
    <property type="protein sequence ID" value="MXU85543.1"/>
    <property type="molecule type" value="Transcribed_RNA"/>
</dbReference>
<name>A0A6B0UFM7_IXORI</name>
<accession>A0A6B0UFM7</accession>
<sequence length="86" mass="8885">MSLASSSIVSPPFAGSLGGSASASPGGSFSVLRNRARRLSISSTLALITLVRRMSMATSPMVCLNRSLAFSASVRLSLYTVMGACR</sequence>